<evidence type="ECO:0000313" key="4">
    <source>
        <dbReference type="Proteomes" id="UP001320768"/>
    </source>
</evidence>
<evidence type="ECO:0000256" key="1">
    <source>
        <dbReference type="SAM" id="Coils"/>
    </source>
</evidence>
<accession>A0ABT1L3W5</accession>
<protein>
    <submittedName>
        <fullName evidence="3">Uncharacterized protein</fullName>
    </submittedName>
</protein>
<keyword evidence="4" id="KW-1185">Reference proteome</keyword>
<name>A0ABT1L3W5_9GAMM</name>
<dbReference type="EMBL" id="JAKUDN010000001">
    <property type="protein sequence ID" value="MCP8351884.1"/>
    <property type="molecule type" value="Genomic_DNA"/>
</dbReference>
<dbReference type="Proteomes" id="UP001320768">
    <property type="component" value="Unassembled WGS sequence"/>
</dbReference>
<gene>
    <name evidence="3" type="ORF">MKS91_01060</name>
</gene>
<reference evidence="3 4" key="1">
    <citation type="journal article" date="2022" name="Nat. Microbiol.">
        <title>The microbiome of a bacterivorous marine choanoflagellate contains a resource-demanding obligate bacterial associate.</title>
        <authorList>
            <person name="Needham D.M."/>
            <person name="Poirier C."/>
            <person name="Bachy C."/>
            <person name="George E.E."/>
            <person name="Wilken S."/>
            <person name="Yung C.C.M."/>
            <person name="Limardo A.J."/>
            <person name="Morando M."/>
            <person name="Sudek L."/>
            <person name="Malmstrom R.R."/>
            <person name="Keeling P.J."/>
            <person name="Santoro A.E."/>
            <person name="Worden A.Z."/>
        </authorList>
    </citation>
    <scope>NUCLEOTIDE SEQUENCE [LARGE SCALE GENOMIC DNA]</scope>
    <source>
        <strain evidence="3 4">Comchoano-2</strain>
    </source>
</reference>
<feature type="transmembrane region" description="Helical" evidence="2">
    <location>
        <begin position="37"/>
        <end position="57"/>
    </location>
</feature>
<sequence length="459" mass="51120">MNTTLIWNQTQQFFYHAIRALQVYAFQLTQILVATPWPTYALASAGLLVAFAIYRYGFASNTKTVEKTVKSQSGWFGNLFTSTQTMIQNALGPMRTTLTSNSTVLNALAVRADSAETERNTLNDKMTALTESAESFEDRIARLETIIEQQKTERYMIQSEFILNNPGPFTWSKGFEKIELAPSSQPQITEQMMTQYFTTLNSSQTVVGPEYIFANEAAFPSLNTSANQRSQIDASTLEDFYRHLEDCQELVENKLSDLGSLDAASVKTGIRSINYATTNATDYAIKSSAEYSSIDQDGIAYTNEQSLKSLITWFHRDAGDKASAQAFLNYTDRLVNAPLASLDIIPGKENIARLLTCAMQAATTTETVELLHELAGYILCLGKACLVELNQQTEEYRTFGSIAEYVTNEDAPIQKDGDNNEFYPLQKAYSENATNDFASMLERLSQGDNAYIPTPPRGL</sequence>
<organism evidence="3 4">
    <name type="scientific">Candidatus Synchoanobacter obligatus</name>
    <dbReference type="NCBI Taxonomy" id="2919597"/>
    <lineage>
        <taxon>Bacteria</taxon>
        <taxon>Pseudomonadati</taxon>
        <taxon>Pseudomonadota</taxon>
        <taxon>Gammaproteobacteria</taxon>
        <taxon>Candidatus Comchoanobacterales</taxon>
        <taxon>Candidatus Comchoanobacteraceae</taxon>
        <taxon>Candidatus Synchoanobacter</taxon>
    </lineage>
</organism>
<feature type="coiled-coil region" evidence="1">
    <location>
        <begin position="105"/>
        <end position="153"/>
    </location>
</feature>
<proteinExistence type="predicted"/>
<evidence type="ECO:0000256" key="2">
    <source>
        <dbReference type="SAM" id="Phobius"/>
    </source>
</evidence>
<dbReference type="RefSeq" id="WP_258568991.1">
    <property type="nucleotide sequence ID" value="NZ_JAKUDN010000001.1"/>
</dbReference>
<keyword evidence="2" id="KW-1133">Transmembrane helix</keyword>
<comment type="caution">
    <text evidence="3">The sequence shown here is derived from an EMBL/GenBank/DDBJ whole genome shotgun (WGS) entry which is preliminary data.</text>
</comment>
<keyword evidence="2" id="KW-0812">Transmembrane</keyword>
<keyword evidence="2" id="KW-0472">Membrane</keyword>
<evidence type="ECO:0000313" key="3">
    <source>
        <dbReference type="EMBL" id="MCP8351884.1"/>
    </source>
</evidence>
<keyword evidence="1" id="KW-0175">Coiled coil</keyword>